<evidence type="ECO:0000256" key="6">
    <source>
        <dbReference type="ARBA" id="ARBA00022989"/>
    </source>
</evidence>
<evidence type="ECO:0000256" key="9">
    <source>
        <dbReference type="ARBA" id="ARBA00023292"/>
    </source>
</evidence>
<dbReference type="PROSITE" id="PS01248">
    <property type="entry name" value="EGF_LAM_1"/>
    <property type="match status" value="2"/>
</dbReference>
<dbReference type="InterPro" id="IPR000742">
    <property type="entry name" value="EGF"/>
</dbReference>
<feature type="disulfide bond" evidence="11">
    <location>
        <begin position="353"/>
        <end position="362"/>
    </location>
</feature>
<dbReference type="SUPFAM" id="SSF57196">
    <property type="entry name" value="EGF/Laminin"/>
    <property type="match status" value="2"/>
</dbReference>
<dbReference type="InterPro" id="IPR002049">
    <property type="entry name" value="LE_dom"/>
</dbReference>
<dbReference type="PROSITE" id="PS50027">
    <property type="entry name" value="EGF_LAM_2"/>
    <property type="match status" value="2"/>
</dbReference>
<dbReference type="InterPro" id="IPR056863">
    <property type="entry name" value="LMN_ATRN_NET-like_EGF"/>
</dbReference>
<dbReference type="PROSITE" id="PS00022">
    <property type="entry name" value="EGF_1"/>
    <property type="match status" value="2"/>
</dbReference>
<evidence type="ECO:0000256" key="3">
    <source>
        <dbReference type="ARBA" id="ARBA00022692"/>
    </source>
</evidence>
<protein>
    <submittedName>
        <fullName evidence="16">Multiple epidermal growth factor-like domains protein 8-like</fullName>
    </submittedName>
</protein>
<dbReference type="SUPFAM" id="SSF50965">
    <property type="entry name" value="Galactose oxidase, central domain"/>
    <property type="match status" value="1"/>
</dbReference>
<sequence length="927" mass="103090">MGNYMVIFGGNTHEHNSHEKCYDNGIYYYHLGCHKWVNSQEISKDFSSANSRLPAKGRIGHVTAVRDGSILIISGGYSGIVLSDLIGYKVPGSIALNTISHLPACHMHSIKSQCLDDPDCAWCRKKYADSRAGCLAFDEKELCENGFQTGDCPGLCSVLKECYACMAWQHGDTRLSDTPQHVVINQQCGWCVEDRKCYPKNAPLGYCGDMSTYMEQIAYNSAPNDNFRFHEIERNPVFPDTSRVAKYYMEFEAKQTILNNPKQQGGSTMQLDWNIELIESYDIHTDPLGKQAKVECGIPAMWCYHTCIHGICSEEPEYICVCDLGWTGDDCNTNCGCHNHSTCNNGIGLCDECQYWTEGDSCELCKPGSYGNATTETGCLECACNGHGDSSLNNCHGNTGICYCIDNTRGDHCEHCVDGYYGNPVNNNKCYKLCEGRTFLTNAVASAFGSHEGKGVIDASHGYCLWIITVFDNVTMSSLLTIPTITLTLEENLQIECQKDHVYVYDGIPESISGVHSQSQSVMLGAFCGTGLREPITVKATSGVMTVVFEANIAQSAITQGFTALYTIEECPLRCHGNRQCVNGHCVCMDRYRGSDCQIQICPQDCNQHLSQGVCDDVLGLCRCSEGFAGSACDILITSREVIWRTLYDPLLQAPSDNSYPSLSRMGHSMVAAENNELWVYGGYSLEEGIKRDVQMYDLNSHTWQVKSTSSINMEPLGRYYHAAVYTNPRTMFIHGGITELGIAKDFWVLDLDESEWTRVEIPFILPALAGHSMTLIRDRYIVILGGYSPEDGLSDVVVQYDTEQTQWLVLDVKGTPPTGLYGHSTVWNAETESLYIYGGYRFHTDQVALSDKLYAFYYPDKTWSILTASDQVKQLPRYLHAAVTTSQHLIILAGATENNFTNSVNLYKYECNTWTGLSSQGKLRQS</sequence>
<evidence type="ECO:0000256" key="5">
    <source>
        <dbReference type="ARBA" id="ARBA00022737"/>
    </source>
</evidence>
<comment type="caution">
    <text evidence="10">Lacks conserved residue(s) required for the propagation of feature annotation.</text>
</comment>
<keyword evidence="7 10" id="KW-1015">Disulfide bond</keyword>
<dbReference type="InterPro" id="IPR015915">
    <property type="entry name" value="Kelch-typ_b-propeller"/>
</dbReference>
<dbReference type="Gene3D" id="2.120.10.80">
    <property type="entry name" value="Kelch-type beta propeller"/>
    <property type="match status" value="2"/>
</dbReference>
<gene>
    <name evidence="16" type="primary">LOC102801013</name>
</gene>
<evidence type="ECO:0000259" key="12">
    <source>
        <dbReference type="PROSITE" id="PS01180"/>
    </source>
</evidence>
<dbReference type="PROSITE" id="PS01186">
    <property type="entry name" value="EGF_2"/>
    <property type="match status" value="1"/>
</dbReference>
<dbReference type="SMART" id="SM00180">
    <property type="entry name" value="EGF_Lam"/>
    <property type="match status" value="2"/>
</dbReference>
<comment type="subcellular location">
    <subcellularLocation>
        <location evidence="1">Membrane</location>
        <topology evidence="1">Single-pass membrane protein</topology>
    </subcellularLocation>
</comment>
<proteinExistence type="predicted"/>
<keyword evidence="2" id="KW-0880">Kelch repeat</keyword>
<dbReference type="SUPFAM" id="SSF49854">
    <property type="entry name" value="Spermadhesin, CUB domain"/>
    <property type="match status" value="1"/>
</dbReference>
<keyword evidence="8" id="KW-0325">Glycoprotein</keyword>
<dbReference type="Proteomes" id="UP000694865">
    <property type="component" value="Unplaced"/>
</dbReference>
<reference evidence="16" key="1">
    <citation type="submission" date="2025-08" db="UniProtKB">
        <authorList>
            <consortium name="RefSeq"/>
        </authorList>
    </citation>
    <scope>IDENTIFICATION</scope>
    <source>
        <tissue evidence="16">Testes</tissue>
    </source>
</reference>
<evidence type="ECO:0000259" key="13">
    <source>
        <dbReference type="PROSITE" id="PS50026"/>
    </source>
</evidence>
<dbReference type="PROSITE" id="PS01180">
    <property type="entry name" value="CUB"/>
    <property type="match status" value="1"/>
</dbReference>
<keyword evidence="3" id="KW-0812">Transmembrane</keyword>
<keyword evidence="5" id="KW-0677">Repeat</keyword>
<evidence type="ECO:0000256" key="4">
    <source>
        <dbReference type="ARBA" id="ARBA00022729"/>
    </source>
</evidence>
<evidence type="ECO:0000313" key="15">
    <source>
        <dbReference type="Proteomes" id="UP000694865"/>
    </source>
</evidence>
<keyword evidence="10" id="KW-0245">EGF-like domain</keyword>
<feature type="disulfide bond" evidence="10">
    <location>
        <begin position="322"/>
        <end position="331"/>
    </location>
</feature>
<dbReference type="Gene3D" id="2.60.120.290">
    <property type="entry name" value="Spermadhesin, CUB domain"/>
    <property type="match status" value="1"/>
</dbReference>
<dbReference type="Gene3D" id="2.10.25.10">
    <property type="entry name" value="Laminin"/>
    <property type="match status" value="4"/>
</dbReference>
<dbReference type="Pfam" id="PF24981">
    <property type="entry name" value="Beta-prop_ATRN-LZTR1"/>
    <property type="match status" value="2"/>
</dbReference>
<accession>A0ABM0MNJ4</accession>
<dbReference type="Pfam" id="PF00053">
    <property type="entry name" value="EGF_laminin"/>
    <property type="match status" value="1"/>
</dbReference>
<dbReference type="InterPro" id="IPR035914">
    <property type="entry name" value="Sperma_CUB_dom_sf"/>
</dbReference>
<keyword evidence="9 11" id="KW-0424">Laminin EGF-like domain</keyword>
<feature type="domain" description="Laminin EGF-like" evidence="14">
    <location>
        <begin position="335"/>
        <end position="381"/>
    </location>
</feature>
<dbReference type="GeneID" id="102801013"/>
<evidence type="ECO:0000256" key="1">
    <source>
        <dbReference type="ARBA" id="ARBA00004167"/>
    </source>
</evidence>
<feature type="disulfide bond" evidence="11">
    <location>
        <begin position="365"/>
        <end position="379"/>
    </location>
</feature>
<evidence type="ECO:0000259" key="14">
    <source>
        <dbReference type="PROSITE" id="PS50027"/>
    </source>
</evidence>
<dbReference type="SMART" id="SM00181">
    <property type="entry name" value="EGF"/>
    <property type="match status" value="5"/>
</dbReference>
<feature type="disulfide bond" evidence="11">
    <location>
        <begin position="404"/>
        <end position="413"/>
    </location>
</feature>
<feature type="domain" description="EGF-like" evidence="13">
    <location>
        <begin position="299"/>
        <end position="332"/>
    </location>
</feature>
<feature type="disulfide bond" evidence="11">
    <location>
        <begin position="416"/>
        <end position="430"/>
    </location>
</feature>
<evidence type="ECO:0000313" key="16">
    <source>
        <dbReference type="RefSeq" id="XP_006821585.1"/>
    </source>
</evidence>
<evidence type="ECO:0000256" key="2">
    <source>
        <dbReference type="ARBA" id="ARBA00022441"/>
    </source>
</evidence>
<keyword evidence="6" id="KW-1133">Transmembrane helix</keyword>
<dbReference type="PROSITE" id="PS50026">
    <property type="entry name" value="EGF_3"/>
    <property type="match status" value="1"/>
</dbReference>
<organism evidence="15 16">
    <name type="scientific">Saccoglossus kowalevskii</name>
    <name type="common">Acorn worm</name>
    <dbReference type="NCBI Taxonomy" id="10224"/>
    <lineage>
        <taxon>Eukaryota</taxon>
        <taxon>Metazoa</taxon>
        <taxon>Hemichordata</taxon>
        <taxon>Enteropneusta</taxon>
        <taxon>Harrimaniidae</taxon>
        <taxon>Saccoglossus</taxon>
    </lineage>
</organism>
<keyword evidence="15" id="KW-1185">Reference proteome</keyword>
<dbReference type="PANTHER" id="PTHR46093">
    <property type="entry name" value="ACYL-COA-BINDING DOMAIN-CONTAINING PROTEIN 5"/>
    <property type="match status" value="1"/>
</dbReference>
<name>A0ABM0MNJ4_SACKO</name>
<evidence type="ECO:0000256" key="7">
    <source>
        <dbReference type="ARBA" id="ARBA00023157"/>
    </source>
</evidence>
<evidence type="ECO:0000256" key="11">
    <source>
        <dbReference type="PROSITE-ProRule" id="PRU00460"/>
    </source>
</evidence>
<dbReference type="InterPro" id="IPR011043">
    <property type="entry name" value="Gal_Oxase/kelch_b-propeller"/>
</dbReference>
<feature type="domain" description="CUB" evidence="12">
    <location>
        <begin position="434"/>
        <end position="569"/>
    </location>
</feature>
<dbReference type="InterPro" id="IPR056737">
    <property type="entry name" value="Beta-prop_ATRN-MKLN-like"/>
</dbReference>
<keyword evidence="4" id="KW-0732">Signal</keyword>
<evidence type="ECO:0000256" key="10">
    <source>
        <dbReference type="PROSITE-ProRule" id="PRU00076"/>
    </source>
</evidence>
<dbReference type="Pfam" id="PF24973">
    <property type="entry name" value="EGF_LMN_ATRN"/>
    <property type="match status" value="2"/>
</dbReference>
<dbReference type="SUPFAM" id="SSF117281">
    <property type="entry name" value="Kelch motif"/>
    <property type="match status" value="1"/>
</dbReference>
<evidence type="ECO:0000256" key="8">
    <source>
        <dbReference type="ARBA" id="ARBA00023180"/>
    </source>
</evidence>
<dbReference type="CDD" id="cd00055">
    <property type="entry name" value="EGF_Lam"/>
    <property type="match status" value="2"/>
</dbReference>
<feature type="domain" description="Laminin EGF-like" evidence="14">
    <location>
        <begin position="382"/>
        <end position="432"/>
    </location>
</feature>
<dbReference type="PANTHER" id="PTHR46093:SF16">
    <property type="entry name" value="MULTIPLE EGF-LIKE-DOMAINS 8"/>
    <property type="match status" value="1"/>
</dbReference>
<dbReference type="InterPro" id="IPR000859">
    <property type="entry name" value="CUB_dom"/>
</dbReference>
<keyword evidence="6" id="KW-0472">Membrane</keyword>
<dbReference type="RefSeq" id="XP_006821585.1">
    <property type="nucleotide sequence ID" value="XM_006821522.1"/>
</dbReference>